<organism evidence="2 3">
    <name type="scientific">Septoria linicola</name>
    <dbReference type="NCBI Taxonomy" id="215465"/>
    <lineage>
        <taxon>Eukaryota</taxon>
        <taxon>Fungi</taxon>
        <taxon>Dikarya</taxon>
        <taxon>Ascomycota</taxon>
        <taxon>Pezizomycotina</taxon>
        <taxon>Dothideomycetes</taxon>
        <taxon>Dothideomycetidae</taxon>
        <taxon>Mycosphaerellales</taxon>
        <taxon>Mycosphaerellaceae</taxon>
        <taxon>Septoria</taxon>
    </lineage>
</organism>
<gene>
    <name evidence="2" type="ORF">Slin15195_G018750</name>
</gene>
<evidence type="ECO:0000313" key="3">
    <source>
        <dbReference type="Proteomes" id="UP001056384"/>
    </source>
</evidence>
<dbReference type="Proteomes" id="UP001056384">
    <property type="component" value="Chromosome 1"/>
</dbReference>
<sequence>MGYATSVTRTHSVAFSEVESNAKQSSNPSSLVASSDSGSLKGWKNATKDLPAQYHGICVPTAKNNIDAAAEKQISKPPTQTSKATNVVKDLVTGKVIAKEVVVYGPDGLKVISCTKNAEATPAPSKIVEKKDKPAAVPPHVRAAMAKATAEAGEDA</sequence>
<evidence type="ECO:0000313" key="2">
    <source>
        <dbReference type="EMBL" id="USW48556.1"/>
    </source>
</evidence>
<feature type="region of interest" description="Disordered" evidence="1">
    <location>
        <begin position="16"/>
        <end position="45"/>
    </location>
</feature>
<dbReference type="AlphaFoldDB" id="A0A9Q9EE96"/>
<protein>
    <submittedName>
        <fullName evidence="2">Uncharacterized protein</fullName>
    </submittedName>
</protein>
<evidence type="ECO:0000256" key="1">
    <source>
        <dbReference type="SAM" id="MobiDB-lite"/>
    </source>
</evidence>
<accession>A0A9Q9EE96</accession>
<proteinExistence type="predicted"/>
<name>A0A9Q9EE96_9PEZI</name>
<keyword evidence="3" id="KW-1185">Reference proteome</keyword>
<dbReference type="EMBL" id="CP099418">
    <property type="protein sequence ID" value="USW48556.1"/>
    <property type="molecule type" value="Genomic_DNA"/>
</dbReference>
<feature type="compositionally biased region" description="Low complexity" evidence="1">
    <location>
        <begin position="29"/>
        <end position="39"/>
    </location>
</feature>
<reference evidence="2" key="1">
    <citation type="submission" date="2022-06" db="EMBL/GenBank/DDBJ databases">
        <title>Complete genome sequences of two strains of the flax pathogen Septoria linicola.</title>
        <authorList>
            <person name="Lapalu N."/>
            <person name="Simon A."/>
            <person name="Demenou B."/>
            <person name="Paumier D."/>
            <person name="Guillot M.-P."/>
            <person name="Gout L."/>
            <person name="Valade R."/>
        </authorList>
    </citation>
    <scope>NUCLEOTIDE SEQUENCE</scope>
    <source>
        <strain evidence="2">SE15195</strain>
    </source>
</reference>
<feature type="compositionally biased region" description="Polar residues" evidence="1">
    <location>
        <begin position="16"/>
        <end position="28"/>
    </location>
</feature>